<sequence>MKETKRAAEATAMSGAQHAAALSCGMTPRHEPAMPCATGTDEKPVPMRGSFVRALRAEALKSKHAAPLRLAIVLALPFPLLAVLGALLAPQAGLTYAPWNYWYALLMPVAITLAAASVARVDARLGNRALLSSGVPLRQAWGAKVVWCLILSALSNLVVFAVYAAASIAAPQGAASMPAMLAAALALIVASSWMVPTTLFLTMRAGMLAGVFVPLAVQIALAFSWSVVPFWPACPPSATVMLPTAFLPVLPSGEPVGVGMDIVETVSQGDAIALALGIACALTAVLVVAGASWFEKSEERR</sequence>
<dbReference type="RefSeq" id="WP_006362772.1">
    <property type="nucleotide sequence ID" value="NZ_GG700631.1"/>
</dbReference>
<feature type="transmembrane region" description="Helical" evidence="1">
    <location>
        <begin position="178"/>
        <end position="201"/>
    </location>
</feature>
<evidence type="ECO:0000313" key="3">
    <source>
        <dbReference type="Proteomes" id="UP000006001"/>
    </source>
</evidence>
<dbReference type="PROSITE" id="PS51257">
    <property type="entry name" value="PROKAR_LIPOPROTEIN"/>
    <property type="match status" value="1"/>
</dbReference>
<feature type="transmembrane region" description="Helical" evidence="1">
    <location>
        <begin position="208"/>
        <end position="231"/>
    </location>
</feature>
<reference evidence="2" key="1">
    <citation type="submission" date="2009-10" db="EMBL/GenBank/DDBJ databases">
        <authorList>
            <person name="Weinstock G."/>
            <person name="Sodergren E."/>
            <person name="Clifton S."/>
            <person name="Fulton L."/>
            <person name="Fulton B."/>
            <person name="Courtney L."/>
            <person name="Fronick C."/>
            <person name="Harrison M."/>
            <person name="Strong C."/>
            <person name="Farmer C."/>
            <person name="Delahaunty K."/>
            <person name="Markovic C."/>
            <person name="Hall O."/>
            <person name="Minx P."/>
            <person name="Tomlinson C."/>
            <person name="Mitreva M."/>
            <person name="Nelson J."/>
            <person name="Hou S."/>
            <person name="Wollam A."/>
            <person name="Pepin K.H."/>
            <person name="Johnson M."/>
            <person name="Bhonagiri V."/>
            <person name="Nash W.E."/>
            <person name="Warren W."/>
            <person name="Chinwalla A."/>
            <person name="Mardis E.R."/>
            <person name="Wilson R.K."/>
        </authorList>
    </citation>
    <scope>NUCLEOTIDE SEQUENCE [LARGE SCALE GENOMIC DNA]</scope>
    <source>
        <strain evidence="2">ATCC 700122</strain>
    </source>
</reference>
<comment type="caution">
    <text evidence="2">The sequence shown here is derived from an EMBL/GenBank/DDBJ whole genome shotgun (WGS) entry which is preliminary data.</text>
</comment>
<dbReference type="STRING" id="649764.HMPREF0762_01510"/>
<dbReference type="InterPro" id="IPR021205">
    <property type="entry name" value="Lanti_perm_SpaE/MutE/EpiE-like"/>
</dbReference>
<keyword evidence="1" id="KW-0472">Membrane</keyword>
<dbReference type="CDD" id="cd21807">
    <property type="entry name" value="ABC-2_lan_permease_MutE_EpiE-like"/>
    <property type="match status" value="1"/>
</dbReference>
<keyword evidence="3" id="KW-1185">Reference proteome</keyword>
<feature type="transmembrane region" description="Helical" evidence="1">
    <location>
        <begin position="271"/>
        <end position="294"/>
    </location>
</feature>
<dbReference type="HOGENOM" id="CLU_077103_1_0_11"/>
<evidence type="ECO:0000313" key="2">
    <source>
        <dbReference type="EMBL" id="EEZ60705.1"/>
    </source>
</evidence>
<gene>
    <name evidence="2" type="ORF">HMPREF0762_01510</name>
</gene>
<organism evidence="2 3">
    <name type="scientific">Slackia exigua (strain ATCC 700122 / DSM 15923 / CIP 105133 / JCM 11022 / KCTC 5966 / S-7)</name>
    <dbReference type="NCBI Taxonomy" id="649764"/>
    <lineage>
        <taxon>Bacteria</taxon>
        <taxon>Bacillati</taxon>
        <taxon>Actinomycetota</taxon>
        <taxon>Coriobacteriia</taxon>
        <taxon>Eggerthellales</taxon>
        <taxon>Eggerthellaceae</taxon>
        <taxon>Slackia</taxon>
    </lineage>
</organism>
<name>D0WI38_SLAES</name>
<dbReference type="eggNOG" id="COG4200">
    <property type="taxonomic scope" value="Bacteria"/>
</dbReference>
<dbReference type="GeneID" id="85008361"/>
<proteinExistence type="predicted"/>
<evidence type="ECO:0000256" key="1">
    <source>
        <dbReference type="SAM" id="Phobius"/>
    </source>
</evidence>
<dbReference type="AlphaFoldDB" id="D0WI38"/>
<dbReference type="Proteomes" id="UP000006001">
    <property type="component" value="Unassembled WGS sequence"/>
</dbReference>
<feature type="transmembrane region" description="Helical" evidence="1">
    <location>
        <begin position="141"/>
        <end position="166"/>
    </location>
</feature>
<accession>D0WI38</accession>
<feature type="transmembrane region" description="Helical" evidence="1">
    <location>
        <begin position="70"/>
        <end position="89"/>
    </location>
</feature>
<protein>
    <submittedName>
        <fullName evidence="2">Lantibiotic protection ABC transporter permease subunit, MutE/EpiE family</fullName>
    </submittedName>
</protein>
<dbReference type="OrthoDB" id="3173426at2"/>
<dbReference type="EMBL" id="ACUX02000016">
    <property type="protein sequence ID" value="EEZ60705.1"/>
    <property type="molecule type" value="Genomic_DNA"/>
</dbReference>
<keyword evidence="1" id="KW-0812">Transmembrane</keyword>
<feature type="transmembrane region" description="Helical" evidence="1">
    <location>
        <begin position="101"/>
        <end position="121"/>
    </location>
</feature>
<keyword evidence="1" id="KW-1133">Transmembrane helix</keyword>